<keyword evidence="4 10" id="KW-0547">Nucleotide-binding</keyword>
<dbReference type="OrthoDB" id="297533at2759"/>
<dbReference type="GO" id="GO:0007018">
    <property type="term" value="P:microtubule-based movement"/>
    <property type="evidence" value="ECO:0007669"/>
    <property type="project" value="InterPro"/>
</dbReference>
<evidence type="ECO:0000259" key="13">
    <source>
        <dbReference type="PROSITE" id="PS50067"/>
    </source>
</evidence>
<evidence type="ECO:0000256" key="4">
    <source>
        <dbReference type="ARBA" id="ARBA00022741"/>
    </source>
</evidence>
<dbReference type="GO" id="GO:0003777">
    <property type="term" value="F:microtubule motor activity"/>
    <property type="evidence" value="ECO:0007669"/>
    <property type="project" value="InterPro"/>
</dbReference>
<dbReference type="PROSITE" id="PS00411">
    <property type="entry name" value="KINESIN_MOTOR_1"/>
    <property type="match status" value="1"/>
</dbReference>
<dbReference type="GO" id="GO:0005874">
    <property type="term" value="C:microtubule"/>
    <property type="evidence" value="ECO:0007669"/>
    <property type="project" value="UniProtKB-KW"/>
</dbReference>
<dbReference type="GO" id="GO:0005524">
    <property type="term" value="F:ATP binding"/>
    <property type="evidence" value="ECO:0007669"/>
    <property type="project" value="UniProtKB-UniRule"/>
</dbReference>
<feature type="binding site" evidence="10">
    <location>
        <begin position="88"/>
        <end position="95"/>
    </location>
    <ligand>
        <name>ATP</name>
        <dbReference type="ChEBI" id="CHEBI:30616"/>
    </ligand>
</feature>
<accession>A0A1R2BDX2</accession>
<dbReference type="GO" id="GO:0008017">
    <property type="term" value="F:microtubule binding"/>
    <property type="evidence" value="ECO:0007669"/>
    <property type="project" value="InterPro"/>
</dbReference>
<dbReference type="Gene3D" id="3.40.850.10">
    <property type="entry name" value="Kinesin motor domain"/>
    <property type="match status" value="1"/>
</dbReference>
<dbReference type="InterPro" id="IPR001752">
    <property type="entry name" value="Kinesin_motor_dom"/>
</dbReference>
<feature type="domain" description="Kinesin motor" evidence="13">
    <location>
        <begin position="3"/>
        <end position="330"/>
    </location>
</feature>
<dbReference type="Proteomes" id="UP000187209">
    <property type="component" value="Unassembled WGS sequence"/>
</dbReference>
<evidence type="ECO:0000256" key="10">
    <source>
        <dbReference type="PROSITE-ProRule" id="PRU00283"/>
    </source>
</evidence>
<evidence type="ECO:0000256" key="2">
    <source>
        <dbReference type="ARBA" id="ARBA00022490"/>
    </source>
</evidence>
<dbReference type="PRINTS" id="PR00380">
    <property type="entry name" value="KINESINHEAVY"/>
</dbReference>
<dbReference type="InterPro" id="IPR036961">
    <property type="entry name" value="Kinesin_motor_dom_sf"/>
</dbReference>
<evidence type="ECO:0000256" key="1">
    <source>
        <dbReference type="ARBA" id="ARBA00004245"/>
    </source>
</evidence>
<comment type="subcellular location">
    <subcellularLocation>
        <location evidence="1">Cytoplasm</location>
        <location evidence="1">Cytoskeleton</location>
    </subcellularLocation>
</comment>
<keyword evidence="8" id="KW-0206">Cytoskeleton</keyword>
<comment type="similarity">
    <text evidence="9">Belongs to the TRAFAC class myosin-kinesin ATPase superfamily. Kinesin family. KIN-5/BimC subfamily.</text>
</comment>
<organism evidence="14 15">
    <name type="scientific">Stentor coeruleus</name>
    <dbReference type="NCBI Taxonomy" id="5963"/>
    <lineage>
        <taxon>Eukaryota</taxon>
        <taxon>Sar</taxon>
        <taxon>Alveolata</taxon>
        <taxon>Ciliophora</taxon>
        <taxon>Postciliodesmatophora</taxon>
        <taxon>Heterotrichea</taxon>
        <taxon>Heterotrichida</taxon>
        <taxon>Stentoridae</taxon>
        <taxon>Stentor</taxon>
    </lineage>
</organism>
<dbReference type="FunFam" id="3.40.850.10:FF:000019">
    <property type="entry name" value="Kinesin-like protein KIN-5D"/>
    <property type="match status" value="1"/>
</dbReference>
<name>A0A1R2BDX2_9CILI</name>
<feature type="coiled-coil region" evidence="12">
    <location>
        <begin position="420"/>
        <end position="475"/>
    </location>
</feature>
<dbReference type="PROSITE" id="PS50067">
    <property type="entry name" value="KINESIN_MOTOR_2"/>
    <property type="match status" value="1"/>
</dbReference>
<reference evidence="14 15" key="1">
    <citation type="submission" date="2016-11" db="EMBL/GenBank/DDBJ databases">
        <title>The macronuclear genome of Stentor coeruleus: a giant cell with tiny introns.</title>
        <authorList>
            <person name="Slabodnick M."/>
            <person name="Ruby J.G."/>
            <person name="Reiff S.B."/>
            <person name="Swart E.C."/>
            <person name="Gosai S."/>
            <person name="Prabakaran S."/>
            <person name="Witkowska E."/>
            <person name="Larue G.E."/>
            <person name="Fisher S."/>
            <person name="Freeman R.M."/>
            <person name="Gunawardena J."/>
            <person name="Chu W."/>
            <person name="Stover N.A."/>
            <person name="Gregory B.D."/>
            <person name="Nowacki M."/>
            <person name="Derisi J."/>
            <person name="Roy S.W."/>
            <person name="Marshall W.F."/>
            <person name="Sood P."/>
        </authorList>
    </citation>
    <scope>NUCLEOTIDE SEQUENCE [LARGE SCALE GENOMIC DNA]</scope>
    <source>
        <strain evidence="14">WM001</strain>
    </source>
</reference>
<keyword evidence="2" id="KW-0963">Cytoplasm</keyword>
<dbReference type="GO" id="GO:0007010">
    <property type="term" value="P:cytoskeleton organization"/>
    <property type="evidence" value="ECO:0007669"/>
    <property type="project" value="UniProtKB-ARBA"/>
</dbReference>
<sequence length="821" mass="93259">MSGIRVICRLRPQNKVEAEAGGKECIDYTNTSMKIKVQDRADEFSVHEFTFDHVCGPEVAQSDLFEFAARPVVGGVLNGYNGTIFAYGQTGSGKTFTMEGPDIMNTQYKGIIPRMMDALFEGLVNASESSEFTLKVSYLEIYLEKIHDLLDPAKNNLQVKEDKIRGIYIQDATEIYVGSPIEMLKAMSNGSANRAIAATRMNQRSSRSHSIFCVYVEQKDTKAGSKTSGKLYFVDLAGSESVGKTNVSGKQLEEAKMINKSLSALGNVINALTDKNASFIPYRDSKLTRILQESLGGNSETTLVIACSMNSYNDKETLSTLRFGQRAKKIQNKPIVNQEKSAKELMKQLELAQKEINKQSEIINSIRTHISQNYSSNQKLMSEISDIVQGSYAVQGFHAVQPTHAHIQVAKTESENSLVLLKQHIELVKLNEELQEIKVEKQELEDELQFRNKDVREYEIQVANLQAMLQEERESRSFSEKASNDTQQILDLCTIAKNCEKLRLNLVLAYNEIPKTEQWAEVVLKSIQETLISLQVLDNDTKMQTSDMSTILDDKVNNSSESFFMEYKDVVGDNSLDSSKVVDNKALKIVELANEIDKIKSVVEKKNKKISHLKEILNQKTENIETLQKQLDMKVRNIEEERASVIIEMKYKDEEIIELKQLLTMERERLVQNLRLDSPKQKIIDMEDRLEHLSLDRQRLFEDIVTLRKTIDQKDEIINKLTFRNERLERQINFQGFKNVQNPLGQSTEINILTKKVRKPIKGGGGDIWNFQKSNQTIITTEKQDIQDPQKKNHVKIQRLRNSQGGGFQSLVKDIFGGILG</sequence>
<proteinExistence type="inferred from homology"/>
<dbReference type="EMBL" id="MPUH01000719">
    <property type="protein sequence ID" value="OMJ74957.1"/>
    <property type="molecule type" value="Genomic_DNA"/>
</dbReference>
<feature type="coiled-coil region" evidence="12">
    <location>
        <begin position="589"/>
        <end position="644"/>
    </location>
</feature>
<evidence type="ECO:0000256" key="12">
    <source>
        <dbReference type="SAM" id="Coils"/>
    </source>
</evidence>
<dbReference type="InterPro" id="IPR019821">
    <property type="entry name" value="Kinesin_motor_CS"/>
</dbReference>
<evidence type="ECO:0000313" key="14">
    <source>
        <dbReference type="EMBL" id="OMJ74957.1"/>
    </source>
</evidence>
<dbReference type="PANTHER" id="PTHR47968:SF75">
    <property type="entry name" value="CENTROMERE-ASSOCIATED PROTEIN E"/>
    <property type="match status" value="1"/>
</dbReference>
<gene>
    <name evidence="14" type="ORF">SteCoe_26021</name>
</gene>
<evidence type="ECO:0000313" key="15">
    <source>
        <dbReference type="Proteomes" id="UP000187209"/>
    </source>
</evidence>
<keyword evidence="15" id="KW-1185">Reference proteome</keyword>
<dbReference type="SUPFAM" id="SSF52540">
    <property type="entry name" value="P-loop containing nucleoside triphosphate hydrolases"/>
    <property type="match status" value="1"/>
</dbReference>
<evidence type="ECO:0000256" key="3">
    <source>
        <dbReference type="ARBA" id="ARBA00022701"/>
    </source>
</evidence>
<keyword evidence="6 12" id="KW-0175">Coiled coil</keyword>
<keyword evidence="3 11" id="KW-0493">Microtubule</keyword>
<dbReference type="PANTHER" id="PTHR47968">
    <property type="entry name" value="CENTROMERE PROTEIN E"/>
    <property type="match status" value="1"/>
</dbReference>
<dbReference type="InterPro" id="IPR027640">
    <property type="entry name" value="Kinesin-like_fam"/>
</dbReference>
<keyword evidence="7 10" id="KW-0505">Motor protein</keyword>
<comment type="caution">
    <text evidence="14">The sequence shown here is derived from an EMBL/GenBank/DDBJ whole genome shotgun (WGS) entry which is preliminary data.</text>
</comment>
<evidence type="ECO:0000256" key="9">
    <source>
        <dbReference type="ARBA" id="ARBA00034704"/>
    </source>
</evidence>
<keyword evidence="5 10" id="KW-0067">ATP-binding</keyword>
<dbReference type="InterPro" id="IPR027417">
    <property type="entry name" value="P-loop_NTPase"/>
</dbReference>
<evidence type="ECO:0000256" key="11">
    <source>
        <dbReference type="RuleBase" id="RU000394"/>
    </source>
</evidence>
<dbReference type="AlphaFoldDB" id="A0A1R2BDX2"/>
<dbReference type="Pfam" id="PF00225">
    <property type="entry name" value="Kinesin"/>
    <property type="match status" value="1"/>
</dbReference>
<dbReference type="CDD" id="cd01369">
    <property type="entry name" value="KISc_KHC_KIF5"/>
    <property type="match status" value="1"/>
</dbReference>
<evidence type="ECO:0000256" key="6">
    <source>
        <dbReference type="ARBA" id="ARBA00023054"/>
    </source>
</evidence>
<evidence type="ECO:0000256" key="5">
    <source>
        <dbReference type="ARBA" id="ARBA00022840"/>
    </source>
</evidence>
<feature type="coiled-coil region" evidence="12">
    <location>
        <begin position="335"/>
        <end position="362"/>
    </location>
</feature>
<protein>
    <recommendedName>
        <fullName evidence="11">Kinesin-like protein</fullName>
    </recommendedName>
</protein>
<evidence type="ECO:0000256" key="8">
    <source>
        <dbReference type="ARBA" id="ARBA00023212"/>
    </source>
</evidence>
<evidence type="ECO:0000256" key="7">
    <source>
        <dbReference type="ARBA" id="ARBA00023175"/>
    </source>
</evidence>
<dbReference type="SMART" id="SM00129">
    <property type="entry name" value="KISc"/>
    <property type="match status" value="1"/>
</dbReference>